<evidence type="ECO:0000256" key="1">
    <source>
        <dbReference type="SAM" id="MobiDB-lite"/>
    </source>
</evidence>
<feature type="compositionally biased region" description="Low complexity" evidence="1">
    <location>
        <begin position="27"/>
        <end position="41"/>
    </location>
</feature>
<gene>
    <name evidence="3" type="ORF">NCTC11166_00945</name>
</gene>
<keyword evidence="2" id="KW-0732">Signal</keyword>
<dbReference type="Proteomes" id="UP000251186">
    <property type="component" value="Unassembled WGS sequence"/>
</dbReference>
<organism evidence="3 4">
    <name type="scientific">Brevundimonas vesicularis</name>
    <name type="common">Pseudomonas vesicularis</name>
    <dbReference type="NCBI Taxonomy" id="41276"/>
    <lineage>
        <taxon>Bacteria</taxon>
        <taxon>Pseudomonadati</taxon>
        <taxon>Pseudomonadota</taxon>
        <taxon>Alphaproteobacteria</taxon>
        <taxon>Caulobacterales</taxon>
        <taxon>Caulobacteraceae</taxon>
        <taxon>Brevundimonas</taxon>
    </lineage>
</organism>
<feature type="region of interest" description="Disordered" evidence="1">
    <location>
        <begin position="22"/>
        <end position="54"/>
    </location>
</feature>
<dbReference type="RefSeq" id="WP_112861938.1">
    <property type="nucleotide sequence ID" value="NZ_UAQP01000005.1"/>
</dbReference>
<evidence type="ECO:0008006" key="5">
    <source>
        <dbReference type="Google" id="ProtNLM"/>
    </source>
</evidence>
<evidence type="ECO:0000256" key="2">
    <source>
        <dbReference type="SAM" id="SignalP"/>
    </source>
</evidence>
<accession>A0A2X1CEF2</accession>
<proteinExistence type="predicted"/>
<dbReference type="AlphaFoldDB" id="A0A2X1CEF2"/>
<name>A0A2X1CEF2_BREVE</name>
<reference evidence="3 4" key="1">
    <citation type="submission" date="2018-06" db="EMBL/GenBank/DDBJ databases">
        <authorList>
            <consortium name="Pathogen Informatics"/>
            <person name="Doyle S."/>
        </authorList>
    </citation>
    <scope>NUCLEOTIDE SEQUENCE [LARGE SCALE GENOMIC DNA]</scope>
    <source>
        <strain evidence="3 4">NCTC11166</strain>
    </source>
</reference>
<dbReference type="PROSITE" id="PS51257">
    <property type="entry name" value="PROKAR_LIPOPROTEIN"/>
    <property type="match status" value="1"/>
</dbReference>
<feature type="signal peptide" evidence="2">
    <location>
        <begin position="1"/>
        <end position="20"/>
    </location>
</feature>
<evidence type="ECO:0000313" key="3">
    <source>
        <dbReference type="EMBL" id="SPU52611.1"/>
    </source>
</evidence>
<evidence type="ECO:0000313" key="4">
    <source>
        <dbReference type="Proteomes" id="UP000251186"/>
    </source>
</evidence>
<dbReference type="EMBL" id="UAQP01000005">
    <property type="protein sequence ID" value="SPU52611.1"/>
    <property type="molecule type" value="Genomic_DNA"/>
</dbReference>
<sequence length="211" mass="21943">MMIRLTAVSAVALLTLAACGRDERPTAEAPQEAPPVAMAPAAPTPPVTPAADPNILTAEGLGPVRIGMSRADLVKVWGEDSQPNAVGGPEPEVCDQFHPTKAPADVLVMIQRGVLTRITLSRGATIETDRGFEVGDTAMAIKQAYGGSIFAQPHKYQDAPAEDLYAWSKGGSSAYVTDPAARGVRYEVGADGKVIAIHAGDPSIQLVEGCS</sequence>
<protein>
    <recommendedName>
        <fullName evidence="5">Lipoprotein</fullName>
    </recommendedName>
</protein>
<feature type="chain" id="PRO_5015975781" description="Lipoprotein" evidence="2">
    <location>
        <begin position="21"/>
        <end position="211"/>
    </location>
</feature>